<dbReference type="AlphaFoldDB" id="A0A2X0SHB7"/>
<sequence>MVMPVGFQAISSRFAIGYIRPNLHPKIRTSSQKNPKRRSGPFLHFFRKPCAAYSGTWLRKIKGKKKPP</sequence>
<dbReference type="EMBL" id="LS423452">
    <property type="protein sequence ID" value="SPS06811.1"/>
    <property type="molecule type" value="Genomic_DNA"/>
</dbReference>
<proteinExistence type="predicted"/>
<protein>
    <submittedName>
        <fullName evidence="1">Uncharacterized protein</fullName>
    </submittedName>
</protein>
<name>A0A2X0SHB7_9PROT</name>
<gene>
    <name evidence="1" type="ORF">NITFAB_2404</name>
</gene>
<accession>A0A2X0SHB7</accession>
<evidence type="ECO:0000313" key="1">
    <source>
        <dbReference type="EMBL" id="SPS06811.1"/>
    </source>
</evidence>
<organism evidence="1">
    <name type="scientific">Candidatus Nitrotoga fabula</name>
    <dbReference type="NCBI Taxonomy" id="2182327"/>
    <lineage>
        <taxon>Bacteria</taxon>
        <taxon>Pseudomonadati</taxon>
        <taxon>Pseudomonadota</taxon>
        <taxon>Betaproteobacteria</taxon>
        <taxon>Nitrosomonadales</taxon>
        <taxon>Gallionellaceae</taxon>
        <taxon>Candidatus Nitrotoga</taxon>
    </lineage>
</organism>
<reference evidence="1" key="1">
    <citation type="submission" date="2018-05" db="EMBL/GenBank/DDBJ databases">
        <authorList>
            <person name="Lanie J.A."/>
            <person name="Ng W.-L."/>
            <person name="Kazmierczak K.M."/>
            <person name="Andrzejewski T.M."/>
            <person name="Davidsen T.M."/>
            <person name="Wayne K.J."/>
            <person name="Tettelin H."/>
            <person name="Glass J.I."/>
            <person name="Rusch D."/>
            <person name="Podicherti R."/>
            <person name="Tsui H.-C.T."/>
            <person name="Winkler M.E."/>
        </authorList>
    </citation>
    <scope>NUCLEOTIDE SEQUENCE</scope>
    <source>
        <strain evidence="1">KNB</strain>
    </source>
</reference>